<name>A0A917HCX4_9BACT</name>
<dbReference type="Gene3D" id="1.25.40.10">
    <property type="entry name" value="Tetratricopeptide repeat domain"/>
    <property type="match status" value="2"/>
</dbReference>
<proteinExistence type="predicted"/>
<dbReference type="InterPro" id="IPR011990">
    <property type="entry name" value="TPR-like_helical_dom_sf"/>
</dbReference>
<dbReference type="EMBL" id="BMGT01000002">
    <property type="protein sequence ID" value="GGG74768.1"/>
    <property type="molecule type" value="Genomic_DNA"/>
</dbReference>
<feature type="repeat" description="TPR" evidence="1">
    <location>
        <begin position="304"/>
        <end position="337"/>
    </location>
</feature>
<dbReference type="PANTHER" id="PTHR12558:SF13">
    <property type="entry name" value="CELL DIVISION CYCLE PROTEIN 27 HOMOLOG"/>
    <property type="match status" value="1"/>
</dbReference>
<dbReference type="RefSeq" id="WP_188553716.1">
    <property type="nucleotide sequence ID" value="NZ_BMGT01000002.1"/>
</dbReference>
<protein>
    <recommendedName>
        <fullName evidence="6">Tetratricopeptide repeat protein</fullName>
    </recommendedName>
</protein>
<dbReference type="SUPFAM" id="SSF48452">
    <property type="entry name" value="TPR-like"/>
    <property type="match status" value="2"/>
</dbReference>
<feature type="compositionally biased region" description="Basic and acidic residues" evidence="2">
    <location>
        <begin position="369"/>
        <end position="387"/>
    </location>
</feature>
<reference evidence="4" key="1">
    <citation type="journal article" date="2014" name="Int. J. Syst. Evol. Microbiol.">
        <title>Complete genome sequence of Corynebacterium casei LMG S-19264T (=DSM 44701T), isolated from a smear-ripened cheese.</title>
        <authorList>
            <consortium name="US DOE Joint Genome Institute (JGI-PGF)"/>
            <person name="Walter F."/>
            <person name="Albersmeier A."/>
            <person name="Kalinowski J."/>
            <person name="Ruckert C."/>
        </authorList>
    </citation>
    <scope>NUCLEOTIDE SEQUENCE</scope>
    <source>
        <strain evidence="4">CGMCC 1.12997</strain>
    </source>
</reference>
<accession>A0A917HCX4</accession>
<feature type="repeat" description="TPR" evidence="1">
    <location>
        <begin position="61"/>
        <end position="94"/>
    </location>
</feature>
<feature type="signal peptide" evidence="3">
    <location>
        <begin position="1"/>
        <end position="22"/>
    </location>
</feature>
<evidence type="ECO:0008006" key="6">
    <source>
        <dbReference type="Google" id="ProtNLM"/>
    </source>
</evidence>
<evidence type="ECO:0000256" key="2">
    <source>
        <dbReference type="SAM" id="MobiDB-lite"/>
    </source>
</evidence>
<feature type="chain" id="PRO_5037068132" description="Tetratricopeptide repeat protein" evidence="3">
    <location>
        <begin position="23"/>
        <end position="399"/>
    </location>
</feature>
<dbReference type="Proteomes" id="UP000647241">
    <property type="component" value="Unassembled WGS sequence"/>
</dbReference>
<dbReference type="Pfam" id="PF14559">
    <property type="entry name" value="TPR_19"/>
    <property type="match status" value="1"/>
</dbReference>
<sequence length="399" mass="44497">MKLRFIVVAALSPLLFFAPAQAQQTEMQRDYATAQRALAAGDTDGALKIFERLSHANPDVAEIHATIGVIYFQQGDYPEALKQLDEAKRIKPELPKLDGLIAMSQAELGDYKVALPELEQTFRTAQDEPVKRMSGLELERAYTALQQDSKAVEVALELQRLFPSDPEVLYHNERIFGNFAFLTVQKLVAVAPDSIWRQQATAEAKESEGSFEDAIAAYQKILAIDPKHRGIHYRIGRCLRERERHTHHPEDLTNAMAEFQQELKLNPDNANASYEIGELHRLAGENDAAKTYFEAALKIYPDFPEANLGLGTVLVSMGQPAKALPYLKTAIANDPNDDASWYRLSLAERALGHKAEQEEAMKQFLKLHDNEGTSRAESVRDVSRQEVKQTPASSSGTAP</sequence>
<dbReference type="AlphaFoldDB" id="A0A917HCX4"/>
<reference evidence="4" key="2">
    <citation type="submission" date="2020-09" db="EMBL/GenBank/DDBJ databases">
        <authorList>
            <person name="Sun Q."/>
            <person name="Zhou Y."/>
        </authorList>
    </citation>
    <scope>NUCLEOTIDE SEQUENCE</scope>
    <source>
        <strain evidence="4">CGMCC 1.12997</strain>
    </source>
</reference>
<gene>
    <name evidence="4" type="ORF">GCM10011585_16870</name>
</gene>
<keyword evidence="5" id="KW-1185">Reference proteome</keyword>
<evidence type="ECO:0000313" key="5">
    <source>
        <dbReference type="Proteomes" id="UP000647241"/>
    </source>
</evidence>
<evidence type="ECO:0000256" key="3">
    <source>
        <dbReference type="SAM" id="SignalP"/>
    </source>
</evidence>
<keyword evidence="3" id="KW-0732">Signal</keyword>
<comment type="caution">
    <text evidence="4">The sequence shown here is derived from an EMBL/GenBank/DDBJ whole genome shotgun (WGS) entry which is preliminary data.</text>
</comment>
<organism evidence="4 5">
    <name type="scientific">Edaphobacter dinghuensis</name>
    <dbReference type="NCBI Taxonomy" id="1560005"/>
    <lineage>
        <taxon>Bacteria</taxon>
        <taxon>Pseudomonadati</taxon>
        <taxon>Acidobacteriota</taxon>
        <taxon>Terriglobia</taxon>
        <taxon>Terriglobales</taxon>
        <taxon>Acidobacteriaceae</taxon>
        <taxon>Edaphobacter</taxon>
    </lineage>
</organism>
<evidence type="ECO:0000256" key="1">
    <source>
        <dbReference type="PROSITE-ProRule" id="PRU00339"/>
    </source>
</evidence>
<dbReference type="PANTHER" id="PTHR12558">
    <property type="entry name" value="CELL DIVISION CYCLE 16,23,27"/>
    <property type="match status" value="1"/>
</dbReference>
<dbReference type="SMART" id="SM00028">
    <property type="entry name" value="TPR"/>
    <property type="match status" value="4"/>
</dbReference>
<dbReference type="InterPro" id="IPR019734">
    <property type="entry name" value="TPR_rpt"/>
</dbReference>
<feature type="region of interest" description="Disordered" evidence="2">
    <location>
        <begin position="369"/>
        <end position="399"/>
    </location>
</feature>
<evidence type="ECO:0000313" key="4">
    <source>
        <dbReference type="EMBL" id="GGG74768.1"/>
    </source>
</evidence>
<dbReference type="PROSITE" id="PS50005">
    <property type="entry name" value="TPR"/>
    <property type="match status" value="3"/>
</dbReference>
<dbReference type="Pfam" id="PF13432">
    <property type="entry name" value="TPR_16"/>
    <property type="match status" value="2"/>
</dbReference>
<keyword evidence="1" id="KW-0802">TPR repeat</keyword>
<dbReference type="PROSITE" id="PS50293">
    <property type="entry name" value="TPR_REGION"/>
    <property type="match status" value="1"/>
</dbReference>
<feature type="compositionally biased region" description="Polar residues" evidence="2">
    <location>
        <begin position="388"/>
        <end position="399"/>
    </location>
</feature>
<feature type="repeat" description="TPR" evidence="1">
    <location>
        <begin position="270"/>
        <end position="303"/>
    </location>
</feature>